<name>A0A809R479_9PROT</name>
<feature type="domain" description="HIT" evidence="2">
    <location>
        <begin position="5"/>
        <end position="106"/>
    </location>
</feature>
<evidence type="ECO:0000313" key="3">
    <source>
        <dbReference type="EMBL" id="BBO22339.1"/>
    </source>
</evidence>
<dbReference type="InterPro" id="IPR011146">
    <property type="entry name" value="HIT-like"/>
</dbReference>
<organism evidence="3 4">
    <name type="scientific">Candidatus Desulfobacillus denitrificans</name>
    <dbReference type="NCBI Taxonomy" id="2608985"/>
    <lineage>
        <taxon>Bacteria</taxon>
        <taxon>Pseudomonadati</taxon>
        <taxon>Pseudomonadota</taxon>
        <taxon>Betaproteobacteria</taxon>
        <taxon>Candidatus Desulfobacillus</taxon>
    </lineage>
</organism>
<dbReference type="InterPro" id="IPR036265">
    <property type="entry name" value="HIT-like_sf"/>
</dbReference>
<dbReference type="InterPro" id="IPR026026">
    <property type="entry name" value="HIT_Hint"/>
</dbReference>
<feature type="short sequence motif" description="Histidine triad motif" evidence="1">
    <location>
        <begin position="91"/>
        <end position="95"/>
    </location>
</feature>
<dbReference type="PIRSF" id="PIRSF000714">
    <property type="entry name" value="HIT"/>
    <property type="match status" value="1"/>
</dbReference>
<dbReference type="SUPFAM" id="SSF54197">
    <property type="entry name" value="HIT-like"/>
    <property type="match status" value="1"/>
</dbReference>
<reference evidence="3" key="1">
    <citation type="journal article" name="DNA Res.">
        <title>The physiological potential of anammox bacteria as revealed by their core genome structure.</title>
        <authorList>
            <person name="Okubo T."/>
            <person name="Toyoda A."/>
            <person name="Fukuhara K."/>
            <person name="Uchiyama I."/>
            <person name="Harigaya Y."/>
            <person name="Kuroiwa M."/>
            <person name="Suzuki T."/>
            <person name="Murakami Y."/>
            <person name="Suwa Y."/>
            <person name="Takami H."/>
        </authorList>
    </citation>
    <scope>NUCLEOTIDE SEQUENCE</scope>
    <source>
        <strain evidence="3">317325-3</strain>
    </source>
</reference>
<gene>
    <name evidence="3" type="ORF">DSYM_30380</name>
</gene>
<keyword evidence="3" id="KW-0378">Hydrolase</keyword>
<dbReference type="AlphaFoldDB" id="A0A809R479"/>
<sequence>MPAEGACQLCREAGGDILWQDELCRLVLVADADYPGFCRVVWKRHAAEMTDLDAAQRRHLMSVVFAAETALRATARPDKINLASLGNLVPHLHWHVVPRWRDDRHFPNPVWSAATRESRPRAAANPEALRAAFVRAMAEEQGGE</sequence>
<dbReference type="Gene3D" id="3.30.428.10">
    <property type="entry name" value="HIT-like"/>
    <property type="match status" value="1"/>
</dbReference>
<dbReference type="EMBL" id="AP021857">
    <property type="protein sequence ID" value="BBO22339.1"/>
    <property type="molecule type" value="Genomic_DNA"/>
</dbReference>
<dbReference type="KEGG" id="ddz:DSYM_30380"/>
<dbReference type="Pfam" id="PF01230">
    <property type="entry name" value="HIT"/>
    <property type="match status" value="1"/>
</dbReference>
<dbReference type="PROSITE" id="PS51084">
    <property type="entry name" value="HIT_2"/>
    <property type="match status" value="1"/>
</dbReference>
<evidence type="ECO:0000259" key="2">
    <source>
        <dbReference type="PROSITE" id="PS51084"/>
    </source>
</evidence>
<accession>A0A809R479</accession>
<evidence type="ECO:0000256" key="1">
    <source>
        <dbReference type="PROSITE-ProRule" id="PRU00464"/>
    </source>
</evidence>
<evidence type="ECO:0000313" key="4">
    <source>
        <dbReference type="Proteomes" id="UP000662914"/>
    </source>
</evidence>
<protein>
    <submittedName>
        <fullName evidence="3">HIT family hydrolase</fullName>
    </submittedName>
</protein>
<proteinExistence type="predicted"/>
<dbReference type="Proteomes" id="UP000662914">
    <property type="component" value="Chromosome"/>
</dbReference>
<dbReference type="GO" id="GO:0016787">
    <property type="term" value="F:hydrolase activity"/>
    <property type="evidence" value="ECO:0007669"/>
    <property type="project" value="UniProtKB-KW"/>
</dbReference>